<sequence>MASCSYSVLYGLNFRQSPNRKRRAPLPAGFVYALELSTGIIKVGKTDDWERRLGEHTRDCLKRGVTIIRHAHVLVADADSAEDDLIHLVGRELSRTGAGREYFHGDFSTARRALSAFGQVQGDGSTVMISGAYNEMLKVQYSNYPDPAWIVEMVSEARAKFDEIKVFCDSPDVDTVEGAIGVAGGWVLAESLSFEEWLRRMLDEDEDAIEEHFDNERAAGDTVLLYQRDTSERPVQSTARAGLRRPPHRSDPPAVDHRVGHAAPDLPRRESMINNLLRRLIGLKSQGS</sequence>
<name>A0ABV6UA88_9ACTN</name>
<evidence type="ECO:0000256" key="1">
    <source>
        <dbReference type="SAM" id="MobiDB-lite"/>
    </source>
</evidence>
<accession>A0ABV6UA88</accession>
<dbReference type="RefSeq" id="WP_394303111.1">
    <property type="nucleotide sequence ID" value="NZ_JBHMQT010000047.1"/>
</dbReference>
<proteinExistence type="predicted"/>
<dbReference type="EMBL" id="JBHMQT010000047">
    <property type="protein sequence ID" value="MFC0865069.1"/>
    <property type="molecule type" value="Genomic_DNA"/>
</dbReference>
<dbReference type="Pfam" id="PF10544">
    <property type="entry name" value="T5orf172"/>
    <property type="match status" value="1"/>
</dbReference>
<evidence type="ECO:0000259" key="2">
    <source>
        <dbReference type="Pfam" id="PF10544"/>
    </source>
</evidence>
<dbReference type="InterPro" id="IPR018306">
    <property type="entry name" value="Phage_T5_Orf172_DNA-bd"/>
</dbReference>
<evidence type="ECO:0000313" key="3">
    <source>
        <dbReference type="EMBL" id="MFC0865069.1"/>
    </source>
</evidence>
<feature type="region of interest" description="Disordered" evidence="1">
    <location>
        <begin position="230"/>
        <end position="263"/>
    </location>
</feature>
<protein>
    <submittedName>
        <fullName evidence="3">GIY-YIG nuclease family protein</fullName>
    </submittedName>
</protein>
<dbReference type="Proteomes" id="UP001589870">
    <property type="component" value="Unassembled WGS sequence"/>
</dbReference>
<organism evidence="3 4">
    <name type="scientific">Sphaerimonospora cavernae</name>
    <dbReference type="NCBI Taxonomy" id="1740611"/>
    <lineage>
        <taxon>Bacteria</taxon>
        <taxon>Bacillati</taxon>
        <taxon>Actinomycetota</taxon>
        <taxon>Actinomycetes</taxon>
        <taxon>Streptosporangiales</taxon>
        <taxon>Streptosporangiaceae</taxon>
        <taxon>Sphaerimonospora</taxon>
    </lineage>
</organism>
<reference evidence="3 4" key="1">
    <citation type="submission" date="2024-09" db="EMBL/GenBank/DDBJ databases">
        <authorList>
            <person name="Sun Q."/>
            <person name="Mori K."/>
        </authorList>
    </citation>
    <scope>NUCLEOTIDE SEQUENCE [LARGE SCALE GENOMIC DNA]</scope>
    <source>
        <strain evidence="3 4">TBRC 1851</strain>
    </source>
</reference>
<comment type="caution">
    <text evidence="3">The sequence shown here is derived from an EMBL/GenBank/DDBJ whole genome shotgun (WGS) entry which is preliminary data.</text>
</comment>
<gene>
    <name evidence="3" type="ORF">ACFHYQ_22510</name>
</gene>
<evidence type="ECO:0000313" key="4">
    <source>
        <dbReference type="Proteomes" id="UP001589870"/>
    </source>
</evidence>
<keyword evidence="4" id="KW-1185">Reference proteome</keyword>
<feature type="domain" description="Bacteriophage T5 Orf172 DNA-binding" evidence="2">
    <location>
        <begin position="29"/>
        <end position="115"/>
    </location>
</feature>
<feature type="compositionally biased region" description="Basic and acidic residues" evidence="1">
    <location>
        <begin position="248"/>
        <end position="259"/>
    </location>
</feature>